<reference evidence="2 3" key="1">
    <citation type="journal article" date="2021" name="BMC Genomics">
        <title>Datura genome reveals duplications of psychoactive alkaloid biosynthetic genes and high mutation rate following tissue culture.</title>
        <authorList>
            <person name="Rajewski A."/>
            <person name="Carter-House D."/>
            <person name="Stajich J."/>
            <person name="Litt A."/>
        </authorList>
    </citation>
    <scope>NUCLEOTIDE SEQUENCE [LARGE SCALE GENOMIC DNA]</scope>
    <source>
        <strain evidence="2">AR-01</strain>
    </source>
</reference>
<organism evidence="2 3">
    <name type="scientific">Datura stramonium</name>
    <name type="common">Jimsonweed</name>
    <name type="synonym">Common thornapple</name>
    <dbReference type="NCBI Taxonomy" id="4076"/>
    <lineage>
        <taxon>Eukaryota</taxon>
        <taxon>Viridiplantae</taxon>
        <taxon>Streptophyta</taxon>
        <taxon>Embryophyta</taxon>
        <taxon>Tracheophyta</taxon>
        <taxon>Spermatophyta</taxon>
        <taxon>Magnoliopsida</taxon>
        <taxon>eudicotyledons</taxon>
        <taxon>Gunneridae</taxon>
        <taxon>Pentapetalae</taxon>
        <taxon>asterids</taxon>
        <taxon>lamiids</taxon>
        <taxon>Solanales</taxon>
        <taxon>Solanaceae</taxon>
        <taxon>Solanoideae</taxon>
        <taxon>Datureae</taxon>
        <taxon>Datura</taxon>
    </lineage>
</organism>
<keyword evidence="3" id="KW-1185">Reference proteome</keyword>
<dbReference type="EMBL" id="JACEIK010006691">
    <property type="protein sequence ID" value="MCE2056156.1"/>
    <property type="molecule type" value="Genomic_DNA"/>
</dbReference>
<evidence type="ECO:0000313" key="2">
    <source>
        <dbReference type="EMBL" id="MCE2056156.1"/>
    </source>
</evidence>
<gene>
    <name evidence="2" type="ORF">HAX54_044131</name>
</gene>
<feature type="compositionally biased region" description="Polar residues" evidence="1">
    <location>
        <begin position="37"/>
        <end position="53"/>
    </location>
</feature>
<feature type="region of interest" description="Disordered" evidence="1">
    <location>
        <begin position="37"/>
        <end position="59"/>
    </location>
</feature>
<proteinExistence type="predicted"/>
<evidence type="ECO:0000313" key="3">
    <source>
        <dbReference type="Proteomes" id="UP000823775"/>
    </source>
</evidence>
<sequence>MGATIPARIQPGSIDHVPFPTVVPCLGVFGFTIESSLGESQDQSPGKQPSSKKNCAMPPGIPIERKSCLVIPRLQHVRSLTRAAAAVSRDRPTPHLHSLAAAKGLDVPPCYGSLRSKPGAALG</sequence>
<dbReference type="Proteomes" id="UP000823775">
    <property type="component" value="Unassembled WGS sequence"/>
</dbReference>
<protein>
    <submittedName>
        <fullName evidence="2">Uncharacterized protein</fullName>
    </submittedName>
</protein>
<comment type="caution">
    <text evidence="2">The sequence shown here is derived from an EMBL/GenBank/DDBJ whole genome shotgun (WGS) entry which is preliminary data.</text>
</comment>
<accession>A0ABS8W3H4</accession>
<evidence type="ECO:0000256" key="1">
    <source>
        <dbReference type="SAM" id="MobiDB-lite"/>
    </source>
</evidence>
<name>A0ABS8W3H4_DATST</name>